<evidence type="ECO:0000259" key="5">
    <source>
        <dbReference type="PROSITE" id="PS01124"/>
    </source>
</evidence>
<dbReference type="PANTHER" id="PTHR47894">
    <property type="entry name" value="HTH-TYPE TRANSCRIPTIONAL REGULATOR GADX"/>
    <property type="match status" value="1"/>
</dbReference>
<comment type="caution">
    <text evidence="6">The sequence shown here is derived from an EMBL/GenBank/DDBJ whole genome shotgun (WGS) entry which is preliminary data.</text>
</comment>
<keyword evidence="3" id="KW-0804">Transcription</keyword>
<dbReference type="Pfam" id="PF12833">
    <property type="entry name" value="HTH_18"/>
    <property type="match status" value="1"/>
</dbReference>
<dbReference type="GO" id="GO:0005829">
    <property type="term" value="C:cytosol"/>
    <property type="evidence" value="ECO:0007669"/>
    <property type="project" value="TreeGrafter"/>
</dbReference>
<keyword evidence="1" id="KW-0805">Transcription regulation</keyword>
<dbReference type="EMBL" id="LXEX01000061">
    <property type="protein sequence ID" value="OAT57100.1"/>
    <property type="molecule type" value="Genomic_DNA"/>
</dbReference>
<dbReference type="PROSITE" id="PS01124">
    <property type="entry name" value="HTH_ARAC_FAMILY_2"/>
    <property type="match status" value="1"/>
</dbReference>
<accession>A0AA91IMU2</accession>
<evidence type="ECO:0000256" key="3">
    <source>
        <dbReference type="ARBA" id="ARBA00023163"/>
    </source>
</evidence>
<protein>
    <submittedName>
        <fullName evidence="6">AraC/XylS family transcriptional regulator</fullName>
    </submittedName>
</protein>
<dbReference type="GO" id="GO:0003700">
    <property type="term" value="F:DNA-binding transcription factor activity"/>
    <property type="evidence" value="ECO:0007669"/>
    <property type="project" value="InterPro"/>
</dbReference>
<dbReference type="InterPro" id="IPR018060">
    <property type="entry name" value="HTH_AraC"/>
</dbReference>
<proteinExistence type="predicted"/>
<evidence type="ECO:0000256" key="4">
    <source>
        <dbReference type="SAM" id="MobiDB-lite"/>
    </source>
</evidence>
<keyword evidence="7" id="KW-1185">Reference proteome</keyword>
<dbReference type="RefSeq" id="WP_082790878.1">
    <property type="nucleotide sequence ID" value="NZ_LXEX01000061.1"/>
</dbReference>
<feature type="domain" description="HTH araC/xylS-type" evidence="5">
    <location>
        <begin position="167"/>
        <end position="264"/>
    </location>
</feature>
<dbReference type="GO" id="GO:0000976">
    <property type="term" value="F:transcription cis-regulatory region binding"/>
    <property type="evidence" value="ECO:0007669"/>
    <property type="project" value="TreeGrafter"/>
</dbReference>
<dbReference type="SUPFAM" id="SSF46689">
    <property type="entry name" value="Homeodomain-like"/>
    <property type="match status" value="1"/>
</dbReference>
<gene>
    <name evidence="6" type="ORF">M993_04304</name>
</gene>
<feature type="region of interest" description="Disordered" evidence="4">
    <location>
        <begin position="268"/>
        <end position="294"/>
    </location>
</feature>
<name>A0AA91IMU2_9GAMM</name>
<organism evidence="6 7">
    <name type="scientific">Obesumbacterium proteus ATCC 12841</name>
    <dbReference type="NCBI Taxonomy" id="1354268"/>
    <lineage>
        <taxon>Bacteria</taxon>
        <taxon>Pseudomonadati</taxon>
        <taxon>Pseudomonadota</taxon>
        <taxon>Gammaproteobacteria</taxon>
        <taxon>Enterobacterales</taxon>
        <taxon>Hafniaceae</taxon>
        <taxon>Obesumbacterium</taxon>
    </lineage>
</organism>
<feature type="compositionally biased region" description="Polar residues" evidence="4">
    <location>
        <begin position="269"/>
        <end position="282"/>
    </location>
</feature>
<keyword evidence="2" id="KW-0238">DNA-binding</keyword>
<dbReference type="SMART" id="SM00342">
    <property type="entry name" value="HTH_ARAC"/>
    <property type="match status" value="1"/>
</dbReference>
<evidence type="ECO:0000256" key="2">
    <source>
        <dbReference type="ARBA" id="ARBA00023125"/>
    </source>
</evidence>
<evidence type="ECO:0000313" key="7">
    <source>
        <dbReference type="Proteomes" id="UP000078431"/>
    </source>
</evidence>
<dbReference type="PANTHER" id="PTHR47894:SF4">
    <property type="entry name" value="HTH-TYPE TRANSCRIPTIONAL REGULATOR GADX"/>
    <property type="match status" value="1"/>
</dbReference>
<evidence type="ECO:0000256" key="1">
    <source>
        <dbReference type="ARBA" id="ARBA00023015"/>
    </source>
</evidence>
<dbReference type="Proteomes" id="UP000078431">
    <property type="component" value="Unassembled WGS sequence"/>
</dbReference>
<dbReference type="InterPro" id="IPR009057">
    <property type="entry name" value="Homeodomain-like_sf"/>
</dbReference>
<evidence type="ECO:0000313" key="6">
    <source>
        <dbReference type="EMBL" id="OAT57100.1"/>
    </source>
</evidence>
<dbReference type="AlphaFoldDB" id="A0AA91IMU2"/>
<dbReference type="Gene3D" id="1.10.10.60">
    <property type="entry name" value="Homeodomain-like"/>
    <property type="match status" value="1"/>
</dbReference>
<reference evidence="6 7" key="1">
    <citation type="submission" date="2016-04" db="EMBL/GenBank/DDBJ databases">
        <title>ATOL: Assembling a taxonomically balanced genome-scale reconstruction of the evolutionary history of the Enterobacteriaceae.</title>
        <authorList>
            <person name="Plunkett G.III."/>
            <person name="Neeno-Eckwall E.C."/>
            <person name="Glasner J.D."/>
            <person name="Perna N.T."/>
        </authorList>
    </citation>
    <scope>NUCLEOTIDE SEQUENCE [LARGE SCALE GENOMIC DNA]</scope>
    <source>
        <strain evidence="6 7">ATCC 12841</strain>
    </source>
</reference>
<sequence>MYAISHTEQRLTNQEIIARCAHSLHRITLFTPALCHVRVGSKTVQWGDHVEIATPHSLILFPAGAEISIANTPRQGLYISDMIYVPELLLRKFRQLYSPATLEPSMSQLCIPFDGNIQLMWQGLLNTLQAGTPMQLQQHQLYGVLLALSLSGHGEILFRNRNDPLTAQVQQVLLRDPARSWSVNDVAQQLHLGSSTLRRRLAAENQGFRSILESVRMGKALYELQSSTHSIGEIAFQGGYSCASRFSARFAQHFVLTPSALRQAMKLHSNPNKNNNTDQVLNLTPVMPPHNDKN</sequence>